<keyword evidence="1" id="KW-0812">Transmembrane</keyword>
<reference evidence="2" key="2">
    <citation type="submission" date="2016-12" db="EMBL/GenBank/DDBJ databases">
        <authorList>
            <person name="Song W.-J."/>
            <person name="Kurnit D.M."/>
        </authorList>
    </citation>
    <scope>NUCLEOTIDE SEQUENCE [LARGE SCALE GENOMIC DNA]</scope>
    <source>
        <strain evidence="2">ATCC 51725</strain>
    </source>
</reference>
<evidence type="ECO:0000313" key="5">
    <source>
        <dbReference type="Proteomes" id="UP000255213"/>
    </source>
</evidence>
<keyword evidence="4" id="KW-1185">Reference proteome</keyword>
<dbReference type="Proteomes" id="UP000255213">
    <property type="component" value="Unassembled WGS sequence"/>
</dbReference>
<dbReference type="OrthoDB" id="2221733at2"/>
<accession>A0A1Q8EFT4</accession>
<dbReference type="EMBL" id="MSJL01000003">
    <property type="protein sequence ID" value="OLF50626.1"/>
    <property type="molecule type" value="Genomic_DNA"/>
</dbReference>
<name>A0A1Q8EFT4_STRAI</name>
<dbReference type="RefSeq" id="WP_075098370.1">
    <property type="nucleotide sequence ID" value="NZ_MSJL01000003.1"/>
</dbReference>
<reference evidence="3 5" key="3">
    <citation type="submission" date="2018-06" db="EMBL/GenBank/DDBJ databases">
        <authorList>
            <consortium name="Pathogen Informatics"/>
            <person name="Doyle S."/>
        </authorList>
    </citation>
    <scope>NUCLEOTIDE SEQUENCE [LARGE SCALE GENOMIC DNA]</scope>
    <source>
        <strain evidence="3 5">NCTC12957</strain>
    </source>
</reference>
<dbReference type="EMBL" id="UHEN01000001">
    <property type="protein sequence ID" value="SUN05229.1"/>
    <property type="molecule type" value="Genomic_DNA"/>
</dbReference>
<evidence type="ECO:0000313" key="2">
    <source>
        <dbReference type="EMBL" id="OLF50626.1"/>
    </source>
</evidence>
<evidence type="ECO:0000256" key="1">
    <source>
        <dbReference type="SAM" id="Phobius"/>
    </source>
</evidence>
<keyword evidence="1" id="KW-1133">Transmembrane helix</keyword>
<dbReference type="Proteomes" id="UP000186437">
    <property type="component" value="Unassembled WGS sequence"/>
</dbReference>
<reference evidence="4" key="1">
    <citation type="submission" date="2016-12" db="EMBL/GenBank/DDBJ databases">
        <authorList>
            <person name="Gulvik C.A."/>
        </authorList>
    </citation>
    <scope>NUCLEOTIDE SEQUENCE [LARGE SCALE GENOMIC DNA]</scope>
    <source>
        <strain evidence="4">ATCC 51725</strain>
    </source>
</reference>
<feature type="transmembrane region" description="Helical" evidence="1">
    <location>
        <begin position="12"/>
        <end position="33"/>
    </location>
</feature>
<organism evidence="2 4">
    <name type="scientific">Streptococcus acidominimus</name>
    <dbReference type="NCBI Taxonomy" id="1326"/>
    <lineage>
        <taxon>Bacteria</taxon>
        <taxon>Bacillati</taxon>
        <taxon>Bacillota</taxon>
        <taxon>Bacilli</taxon>
        <taxon>Lactobacillales</taxon>
        <taxon>Streptococcaceae</taxon>
        <taxon>Streptococcus</taxon>
    </lineage>
</organism>
<sequence length="177" mass="20126">MPNITNDNVQIWTLYVTVAISLIGFLFNVISLWQTKKATEDMAKPYVNLYVEGIAVKSLNKVYVIKNFGQTPAYITSIKVISGRLDEFNDRRLFQSLIGNMIAPGQKLTSSIHPYHKESATVEIKYKDTHGKKYSDIFTLNPSMLKDFAYTVNESNKQNEIPATIRQSTMALLRDLL</sequence>
<dbReference type="AlphaFoldDB" id="A0A1Q8EFT4"/>
<gene>
    <name evidence="2" type="ORF">BU200_00970</name>
    <name evidence="3" type="ORF">NCTC12957_00141</name>
</gene>
<keyword evidence="1" id="KW-0472">Membrane</keyword>
<protein>
    <submittedName>
        <fullName evidence="2">Uncharacterized protein</fullName>
    </submittedName>
</protein>
<proteinExistence type="predicted"/>
<evidence type="ECO:0000313" key="4">
    <source>
        <dbReference type="Proteomes" id="UP000186437"/>
    </source>
</evidence>
<evidence type="ECO:0000313" key="3">
    <source>
        <dbReference type="EMBL" id="SUN05229.1"/>
    </source>
</evidence>